<dbReference type="OrthoDB" id="67027at2759"/>
<evidence type="ECO:0000259" key="10">
    <source>
        <dbReference type="PROSITE" id="PS50137"/>
    </source>
</evidence>
<evidence type="ECO:0000256" key="9">
    <source>
        <dbReference type="SAM" id="MobiDB-lite"/>
    </source>
</evidence>
<name>A0A1E4TQF0_PACTA</name>
<dbReference type="InterPro" id="IPR014720">
    <property type="entry name" value="dsRBD_dom"/>
</dbReference>
<dbReference type="Pfam" id="PF22892">
    <property type="entry name" value="DSRM_MRPL44"/>
    <property type="match status" value="1"/>
</dbReference>
<evidence type="ECO:0000259" key="11">
    <source>
        <dbReference type="PROSITE" id="PS50142"/>
    </source>
</evidence>
<sequence>MGSMSRVLQITSGSRGNTTAAAFGLVSSFWLRSYSTSIRILAPQSSTSTSTSTSTTTKSSTASTTNASSNVSDIAEENFSKIDHSLTPELTKNSNGFTKIYKTPKKLDDFGSYERISFESKISEEEAKLSPPLLALHSRLELPSSFKYSTLARCLICRNKKIENKIADNFGLSVFGKNVLVYYITEYLLVNYPRLPISILNSAVDGYIGKFSLYDVGKIWGIEEETRSEVDRFLSDEPKEYIYGKLKYEPSFHSPEDGVVELTNNKGIDRASAYSHAVCAIVAGYYAHEGPIATKNFIKNHILSRKLNLSELFEFTEPILELSKLCKRENLKTPTSRLIAETGRLSNSPVFVVGVFSGEEKLGEGQGASLIEAKVRAAVQALKAYYLYRPLDPIVPSDDVHGGFKPVFADKGEVVI</sequence>
<dbReference type="PANTHER" id="PTHR11207">
    <property type="entry name" value="RIBONUCLEASE III"/>
    <property type="match status" value="1"/>
</dbReference>
<dbReference type="GO" id="GO:0005762">
    <property type="term" value="C:mitochondrial large ribosomal subunit"/>
    <property type="evidence" value="ECO:0007669"/>
    <property type="project" value="EnsemblFungi"/>
</dbReference>
<dbReference type="GO" id="GO:0003725">
    <property type="term" value="F:double-stranded RNA binding"/>
    <property type="evidence" value="ECO:0007669"/>
    <property type="project" value="InterPro"/>
</dbReference>
<dbReference type="GO" id="GO:0004525">
    <property type="term" value="F:ribonuclease III activity"/>
    <property type="evidence" value="ECO:0007669"/>
    <property type="project" value="InterPro"/>
</dbReference>
<dbReference type="InterPro" id="IPR044444">
    <property type="entry name" value="Ribosomal_mL44_DSRM_metazoa"/>
</dbReference>
<dbReference type="SUPFAM" id="SSF54768">
    <property type="entry name" value="dsRNA-binding domain-like"/>
    <property type="match status" value="1"/>
</dbReference>
<dbReference type="PROSITE" id="PS50137">
    <property type="entry name" value="DS_RBD"/>
    <property type="match status" value="1"/>
</dbReference>
<comment type="subcellular location">
    <subcellularLocation>
        <location evidence="1">Mitochondrion</location>
    </subcellularLocation>
</comment>
<dbReference type="Gene3D" id="3.30.160.20">
    <property type="match status" value="1"/>
</dbReference>
<keyword evidence="4" id="KW-0496">Mitochondrion</keyword>
<dbReference type="GO" id="GO:0006396">
    <property type="term" value="P:RNA processing"/>
    <property type="evidence" value="ECO:0007669"/>
    <property type="project" value="InterPro"/>
</dbReference>
<dbReference type="SMART" id="SM00535">
    <property type="entry name" value="RIBOc"/>
    <property type="match status" value="1"/>
</dbReference>
<dbReference type="AlphaFoldDB" id="A0A1E4TQF0"/>
<dbReference type="InterPro" id="IPR000999">
    <property type="entry name" value="RNase_III_dom"/>
</dbReference>
<evidence type="ECO:0000256" key="7">
    <source>
        <dbReference type="ARBA" id="ARBA00035187"/>
    </source>
</evidence>
<evidence type="ECO:0000256" key="1">
    <source>
        <dbReference type="ARBA" id="ARBA00004173"/>
    </source>
</evidence>
<keyword evidence="5" id="KW-0687">Ribonucleoprotein</keyword>
<evidence type="ECO:0000256" key="4">
    <source>
        <dbReference type="ARBA" id="ARBA00023128"/>
    </source>
</evidence>
<organism evidence="12 13">
    <name type="scientific">Pachysolen tannophilus NRRL Y-2460</name>
    <dbReference type="NCBI Taxonomy" id="669874"/>
    <lineage>
        <taxon>Eukaryota</taxon>
        <taxon>Fungi</taxon>
        <taxon>Dikarya</taxon>
        <taxon>Ascomycota</taxon>
        <taxon>Saccharomycotina</taxon>
        <taxon>Pichiomycetes</taxon>
        <taxon>Pachysolenaceae</taxon>
        <taxon>Pachysolen</taxon>
    </lineage>
</organism>
<evidence type="ECO:0000256" key="6">
    <source>
        <dbReference type="ARBA" id="ARBA00024034"/>
    </source>
</evidence>
<dbReference type="SMART" id="SM00358">
    <property type="entry name" value="DSRM"/>
    <property type="match status" value="1"/>
</dbReference>
<comment type="similarity">
    <text evidence="6">Belongs to the ribonuclease III family. Mitochondrion-specific ribosomal protein mL44 subfamily.</text>
</comment>
<dbReference type="SUPFAM" id="SSF69065">
    <property type="entry name" value="RNase III domain-like"/>
    <property type="match status" value="1"/>
</dbReference>
<dbReference type="STRING" id="669874.A0A1E4TQF0"/>
<proteinExistence type="inferred from homology"/>
<evidence type="ECO:0000313" key="13">
    <source>
        <dbReference type="Proteomes" id="UP000094236"/>
    </source>
</evidence>
<dbReference type="PANTHER" id="PTHR11207:SF32">
    <property type="entry name" value="LARGE RIBOSOMAL SUBUNIT PROTEIN ML44"/>
    <property type="match status" value="1"/>
</dbReference>
<keyword evidence="3" id="KW-0689">Ribosomal protein</keyword>
<dbReference type="PROSITE" id="PS50142">
    <property type="entry name" value="RNASE_3_2"/>
    <property type="match status" value="1"/>
</dbReference>
<gene>
    <name evidence="12" type="ORF">PACTADRAFT_51724</name>
</gene>
<dbReference type="EMBL" id="KV454017">
    <property type="protein sequence ID" value="ODV93986.1"/>
    <property type="molecule type" value="Genomic_DNA"/>
</dbReference>
<dbReference type="CDD" id="cd19873">
    <property type="entry name" value="DSRM_MRPL3_like"/>
    <property type="match status" value="1"/>
</dbReference>
<protein>
    <recommendedName>
        <fullName evidence="7">Large ribosomal subunit protein mL44</fullName>
    </recommendedName>
</protein>
<evidence type="ECO:0000256" key="8">
    <source>
        <dbReference type="PROSITE-ProRule" id="PRU00266"/>
    </source>
</evidence>
<feature type="region of interest" description="Disordered" evidence="9">
    <location>
        <begin position="45"/>
        <end position="69"/>
    </location>
</feature>
<dbReference type="Gene3D" id="1.10.1520.10">
    <property type="entry name" value="Ribonuclease III domain"/>
    <property type="match status" value="1"/>
</dbReference>
<evidence type="ECO:0000313" key="12">
    <source>
        <dbReference type="EMBL" id="ODV93986.1"/>
    </source>
</evidence>
<keyword evidence="2 8" id="KW-0694">RNA-binding</keyword>
<evidence type="ECO:0000256" key="3">
    <source>
        <dbReference type="ARBA" id="ARBA00022980"/>
    </source>
</evidence>
<dbReference type="InterPro" id="IPR036389">
    <property type="entry name" value="RNase_III_sf"/>
</dbReference>
<dbReference type="Proteomes" id="UP000094236">
    <property type="component" value="Unassembled WGS sequence"/>
</dbReference>
<evidence type="ECO:0000256" key="5">
    <source>
        <dbReference type="ARBA" id="ARBA00023274"/>
    </source>
</evidence>
<keyword evidence="13" id="KW-1185">Reference proteome</keyword>
<dbReference type="GO" id="GO:0003735">
    <property type="term" value="F:structural constituent of ribosome"/>
    <property type="evidence" value="ECO:0007669"/>
    <property type="project" value="EnsemblFungi"/>
</dbReference>
<accession>A0A1E4TQF0</accession>
<dbReference type="InterPro" id="IPR044443">
    <property type="entry name" value="Ribosomal_mL44_DSRM_fung"/>
</dbReference>
<feature type="domain" description="DRBM" evidence="10">
    <location>
        <begin position="317"/>
        <end position="387"/>
    </location>
</feature>
<evidence type="ECO:0000256" key="2">
    <source>
        <dbReference type="ARBA" id="ARBA00022884"/>
    </source>
</evidence>
<reference evidence="13" key="1">
    <citation type="submission" date="2016-05" db="EMBL/GenBank/DDBJ databases">
        <title>Comparative genomics of biotechnologically important yeasts.</title>
        <authorList>
            <consortium name="DOE Joint Genome Institute"/>
            <person name="Riley R."/>
            <person name="Haridas S."/>
            <person name="Wolfe K.H."/>
            <person name="Lopes M.R."/>
            <person name="Hittinger C.T."/>
            <person name="Goker M."/>
            <person name="Salamov A."/>
            <person name="Wisecaver J."/>
            <person name="Long T.M."/>
            <person name="Aerts A.L."/>
            <person name="Barry K."/>
            <person name="Choi C."/>
            <person name="Clum A."/>
            <person name="Coughlan A.Y."/>
            <person name="Deshpande S."/>
            <person name="Douglass A.P."/>
            <person name="Hanson S.J."/>
            <person name="Klenk H.-P."/>
            <person name="Labutti K."/>
            <person name="Lapidus A."/>
            <person name="Lindquist E."/>
            <person name="Lipzen A."/>
            <person name="Meier-Kolthoff J.P."/>
            <person name="Ohm R.A."/>
            <person name="Otillar R.P."/>
            <person name="Pangilinan J."/>
            <person name="Peng Y."/>
            <person name="Rokas A."/>
            <person name="Rosa C.A."/>
            <person name="Scheuner C."/>
            <person name="Sibirny A.A."/>
            <person name="Slot J.C."/>
            <person name="Stielow J.B."/>
            <person name="Sun H."/>
            <person name="Kurtzman C.P."/>
            <person name="Blackwell M."/>
            <person name="Grigoriev I.V."/>
            <person name="Jeffries T.W."/>
        </authorList>
    </citation>
    <scope>NUCLEOTIDE SEQUENCE [LARGE SCALE GENOMIC DNA]</scope>
    <source>
        <strain evidence="13">NRRL Y-2460</strain>
    </source>
</reference>
<feature type="domain" description="RNase III" evidence="11">
    <location>
        <begin position="133"/>
        <end position="290"/>
    </location>
</feature>